<keyword evidence="1" id="KW-0812">Transmembrane</keyword>
<evidence type="ECO:0000313" key="2">
    <source>
        <dbReference type="EMBL" id="KAH6895496.1"/>
    </source>
</evidence>
<keyword evidence="1" id="KW-0472">Membrane</keyword>
<evidence type="ECO:0000256" key="1">
    <source>
        <dbReference type="SAM" id="Phobius"/>
    </source>
</evidence>
<organism evidence="2 3">
    <name type="scientific">Thelonectria olida</name>
    <dbReference type="NCBI Taxonomy" id="1576542"/>
    <lineage>
        <taxon>Eukaryota</taxon>
        <taxon>Fungi</taxon>
        <taxon>Dikarya</taxon>
        <taxon>Ascomycota</taxon>
        <taxon>Pezizomycotina</taxon>
        <taxon>Sordariomycetes</taxon>
        <taxon>Hypocreomycetidae</taxon>
        <taxon>Hypocreales</taxon>
        <taxon>Nectriaceae</taxon>
        <taxon>Thelonectria</taxon>
    </lineage>
</organism>
<gene>
    <name evidence="2" type="ORF">B0T10DRAFT_478120</name>
</gene>
<protein>
    <recommendedName>
        <fullName evidence="4">Senescence domain-containing protein</fullName>
    </recommendedName>
</protein>
<reference evidence="2 3" key="1">
    <citation type="journal article" date="2021" name="Nat. Commun.">
        <title>Genetic determinants of endophytism in the Arabidopsis root mycobiome.</title>
        <authorList>
            <person name="Mesny F."/>
            <person name="Miyauchi S."/>
            <person name="Thiergart T."/>
            <person name="Pickel B."/>
            <person name="Atanasova L."/>
            <person name="Karlsson M."/>
            <person name="Huettel B."/>
            <person name="Barry K.W."/>
            <person name="Haridas S."/>
            <person name="Chen C."/>
            <person name="Bauer D."/>
            <person name="Andreopoulos W."/>
            <person name="Pangilinan J."/>
            <person name="LaButti K."/>
            <person name="Riley R."/>
            <person name="Lipzen A."/>
            <person name="Clum A."/>
            <person name="Drula E."/>
            <person name="Henrissat B."/>
            <person name="Kohler A."/>
            <person name="Grigoriev I.V."/>
            <person name="Martin F.M."/>
            <person name="Hacquard S."/>
        </authorList>
    </citation>
    <scope>NUCLEOTIDE SEQUENCE [LARGE SCALE GENOMIC DNA]</scope>
    <source>
        <strain evidence="2 3">MPI-CAGE-CH-0241</strain>
    </source>
</reference>
<keyword evidence="1" id="KW-1133">Transmembrane helix</keyword>
<dbReference type="AlphaFoldDB" id="A0A9P9ATR4"/>
<dbReference type="OrthoDB" id="5220781at2759"/>
<sequence>MSPDRKTLVQDFDEIEVDQITESRISSVVAMLPTSLQSGMGPIRFLRRSISLHTLRPGVLVSERKPRPLSDTSVAKLTQEPLVTEIMDQDDVGRDQDPKTAQVRPMSKVLYSEAREDAKPARAASGVHWKFARQGTSLVNISTDGGKPAVGDEDILFERKAFIDGVTYLLKALPQDLDACELERIHAALPKNITQPNVIAVRPEAGSTAQQMSSNCQPRSILHRGVQMTVVNLVFVLSFLMPYVVYLVRSAARMERKYKLSERVVGHGVQFANSIGKQSASLTETVCQMNDGKVGQALTEAVIWTVDSVAQGISDGVGEGLSKLSGRNGGSVRNGSRIQ</sequence>
<feature type="transmembrane region" description="Helical" evidence="1">
    <location>
        <begin position="225"/>
        <end position="248"/>
    </location>
</feature>
<proteinExistence type="predicted"/>
<dbReference type="Proteomes" id="UP000777438">
    <property type="component" value="Unassembled WGS sequence"/>
</dbReference>
<accession>A0A9P9ATR4</accession>
<comment type="caution">
    <text evidence="2">The sequence shown here is derived from an EMBL/GenBank/DDBJ whole genome shotgun (WGS) entry which is preliminary data.</text>
</comment>
<name>A0A9P9ATR4_9HYPO</name>
<keyword evidence="3" id="KW-1185">Reference proteome</keyword>
<dbReference type="EMBL" id="JAGPYM010000004">
    <property type="protein sequence ID" value="KAH6895496.1"/>
    <property type="molecule type" value="Genomic_DNA"/>
</dbReference>
<evidence type="ECO:0000313" key="3">
    <source>
        <dbReference type="Proteomes" id="UP000777438"/>
    </source>
</evidence>
<evidence type="ECO:0008006" key="4">
    <source>
        <dbReference type="Google" id="ProtNLM"/>
    </source>
</evidence>